<dbReference type="EMBL" id="LNCU01000034">
    <property type="protein sequence ID" value="KWV59093.1"/>
    <property type="molecule type" value="Genomic_DNA"/>
</dbReference>
<keyword evidence="2" id="KW-0012">Acyltransferase</keyword>
<protein>
    <submittedName>
        <fullName evidence="4">GCN5 family acetyltransferase</fullName>
    </submittedName>
</protein>
<dbReference type="InterPro" id="IPR000182">
    <property type="entry name" value="GNAT_dom"/>
</dbReference>
<organism evidence="4 5">
    <name type="scientific">Bradyrhizobium macuxiense</name>
    <dbReference type="NCBI Taxonomy" id="1755647"/>
    <lineage>
        <taxon>Bacteria</taxon>
        <taxon>Pseudomonadati</taxon>
        <taxon>Pseudomonadota</taxon>
        <taxon>Alphaproteobacteria</taxon>
        <taxon>Hyphomicrobiales</taxon>
        <taxon>Nitrobacteraceae</taxon>
        <taxon>Bradyrhizobium</taxon>
    </lineage>
</organism>
<dbReference type="RefSeq" id="WP_066502905.1">
    <property type="nucleotide sequence ID" value="NZ_LNCU01000034.1"/>
</dbReference>
<proteinExistence type="predicted"/>
<dbReference type="PANTHER" id="PTHR43877">
    <property type="entry name" value="AMINOALKYLPHOSPHONATE N-ACETYLTRANSFERASE-RELATED-RELATED"/>
    <property type="match status" value="1"/>
</dbReference>
<evidence type="ECO:0000256" key="1">
    <source>
        <dbReference type="ARBA" id="ARBA00022679"/>
    </source>
</evidence>
<keyword evidence="1 4" id="KW-0808">Transferase</keyword>
<reference evidence="4 5" key="1">
    <citation type="submission" date="2015-11" db="EMBL/GenBank/DDBJ databases">
        <title>Draft Genome Sequence of the Strain BR 10303 (Bradyrhizobium sp.) isolated from nodules of Centrolobium paraense.</title>
        <authorList>
            <person name="Zelli J.E."/>
            <person name="Simoes-Araujo J.L."/>
            <person name="Barauna A.C."/>
            <person name="Silva K."/>
        </authorList>
    </citation>
    <scope>NUCLEOTIDE SEQUENCE [LARGE SCALE GENOMIC DNA]</scope>
    <source>
        <strain evidence="4 5">BR 10303</strain>
    </source>
</reference>
<dbReference type="Gene3D" id="3.40.630.30">
    <property type="match status" value="1"/>
</dbReference>
<evidence type="ECO:0000313" key="4">
    <source>
        <dbReference type="EMBL" id="KWV59093.1"/>
    </source>
</evidence>
<sequence length="156" mass="17361">MPEPQISIAPEDPRQPELRRLIALSDAYMQALYPAESNHLIDVDTLAAPGAVFLVARRDGEALGSIAFRIIAPDHAEMKRMFVRSEARGFGLGRRLLHALEDVARRQGIDRISLETGIRQPEAIGLYRASGYRDCPPFGSYAADPLSLFMTKRLRS</sequence>
<dbReference type="OrthoDB" id="9803233at2"/>
<dbReference type="Proteomes" id="UP000057737">
    <property type="component" value="Unassembled WGS sequence"/>
</dbReference>
<dbReference type="InterPro" id="IPR050832">
    <property type="entry name" value="Bact_Acetyltransf"/>
</dbReference>
<keyword evidence="5" id="KW-1185">Reference proteome</keyword>
<dbReference type="GO" id="GO:0016747">
    <property type="term" value="F:acyltransferase activity, transferring groups other than amino-acyl groups"/>
    <property type="evidence" value="ECO:0007669"/>
    <property type="project" value="InterPro"/>
</dbReference>
<dbReference type="AlphaFoldDB" id="A0A109K1M9"/>
<evidence type="ECO:0000256" key="2">
    <source>
        <dbReference type="ARBA" id="ARBA00023315"/>
    </source>
</evidence>
<feature type="domain" description="N-acetyltransferase" evidence="3">
    <location>
        <begin position="6"/>
        <end position="155"/>
    </location>
</feature>
<name>A0A109K1M9_9BRAD</name>
<evidence type="ECO:0000313" key="5">
    <source>
        <dbReference type="Proteomes" id="UP000057737"/>
    </source>
</evidence>
<dbReference type="PANTHER" id="PTHR43877:SF2">
    <property type="entry name" value="AMINOALKYLPHOSPHONATE N-ACETYLTRANSFERASE-RELATED"/>
    <property type="match status" value="1"/>
</dbReference>
<dbReference type="CDD" id="cd04301">
    <property type="entry name" value="NAT_SF"/>
    <property type="match status" value="1"/>
</dbReference>
<evidence type="ECO:0000259" key="3">
    <source>
        <dbReference type="PROSITE" id="PS51186"/>
    </source>
</evidence>
<comment type="caution">
    <text evidence="4">The sequence shown here is derived from an EMBL/GenBank/DDBJ whole genome shotgun (WGS) entry which is preliminary data.</text>
</comment>
<accession>A0A109K1M9</accession>
<dbReference type="SUPFAM" id="SSF55729">
    <property type="entry name" value="Acyl-CoA N-acyltransferases (Nat)"/>
    <property type="match status" value="1"/>
</dbReference>
<dbReference type="Pfam" id="PF00583">
    <property type="entry name" value="Acetyltransf_1"/>
    <property type="match status" value="1"/>
</dbReference>
<dbReference type="PROSITE" id="PS51186">
    <property type="entry name" value="GNAT"/>
    <property type="match status" value="1"/>
</dbReference>
<gene>
    <name evidence="4" type="ORF">AS156_32805</name>
</gene>
<dbReference type="InterPro" id="IPR016181">
    <property type="entry name" value="Acyl_CoA_acyltransferase"/>
</dbReference>